<protein>
    <submittedName>
        <fullName evidence="3">Candidate secreted effector</fullName>
    </submittedName>
</protein>
<evidence type="ECO:0000313" key="2">
    <source>
        <dbReference type="Proteomes" id="UP000887563"/>
    </source>
</evidence>
<dbReference type="AlphaFoldDB" id="A0A914KYI7"/>
<proteinExistence type="predicted"/>
<dbReference type="Proteomes" id="UP000887563">
    <property type="component" value="Unplaced"/>
</dbReference>
<reference evidence="3" key="1">
    <citation type="submission" date="2022-11" db="UniProtKB">
        <authorList>
            <consortium name="WormBaseParasite"/>
        </authorList>
    </citation>
    <scope>IDENTIFICATION</scope>
</reference>
<accession>A0A914KYI7</accession>
<sequence>MRVNVNFLSLIFLLILTLSAYAELDKNDPDWPFVPNVRRIKRHDRGCSSNYFSCEETGCWRNSNGRKGCNSVWSGKRKNRRLTCRCLWHG</sequence>
<evidence type="ECO:0000256" key="1">
    <source>
        <dbReference type="SAM" id="SignalP"/>
    </source>
</evidence>
<feature type="signal peptide" evidence="1">
    <location>
        <begin position="1"/>
        <end position="22"/>
    </location>
</feature>
<keyword evidence="1" id="KW-0732">Signal</keyword>
<dbReference type="WBParaSite" id="Minc3s00137g05753">
    <property type="protein sequence ID" value="Minc3s00137g05753"/>
    <property type="gene ID" value="Minc3s00137g05753"/>
</dbReference>
<organism evidence="2 3">
    <name type="scientific">Meloidogyne incognita</name>
    <name type="common">Southern root-knot nematode worm</name>
    <name type="synonym">Oxyuris incognita</name>
    <dbReference type="NCBI Taxonomy" id="6306"/>
    <lineage>
        <taxon>Eukaryota</taxon>
        <taxon>Metazoa</taxon>
        <taxon>Ecdysozoa</taxon>
        <taxon>Nematoda</taxon>
        <taxon>Chromadorea</taxon>
        <taxon>Rhabditida</taxon>
        <taxon>Tylenchina</taxon>
        <taxon>Tylenchomorpha</taxon>
        <taxon>Tylenchoidea</taxon>
        <taxon>Meloidogynidae</taxon>
        <taxon>Meloidogyninae</taxon>
        <taxon>Meloidogyne</taxon>
        <taxon>Meloidogyne incognita group</taxon>
    </lineage>
</organism>
<name>A0A914KYI7_MELIC</name>
<keyword evidence="2" id="KW-1185">Reference proteome</keyword>
<feature type="chain" id="PRO_5037089109" evidence="1">
    <location>
        <begin position="23"/>
        <end position="90"/>
    </location>
</feature>
<evidence type="ECO:0000313" key="3">
    <source>
        <dbReference type="WBParaSite" id="Minc3s00137g05753"/>
    </source>
</evidence>